<dbReference type="InterPro" id="IPR032675">
    <property type="entry name" value="LRR_dom_sf"/>
</dbReference>
<comment type="caution">
    <text evidence="1">The sequence shown here is derived from an EMBL/GenBank/DDBJ whole genome shotgun (WGS) entry which is preliminary data.</text>
</comment>
<proteinExistence type="predicted"/>
<dbReference type="Pfam" id="PF13516">
    <property type="entry name" value="LRR_6"/>
    <property type="match status" value="1"/>
</dbReference>
<dbReference type="Proteomes" id="UP000245207">
    <property type="component" value="Unassembled WGS sequence"/>
</dbReference>
<evidence type="ECO:0000313" key="1">
    <source>
        <dbReference type="EMBL" id="PWA60066.1"/>
    </source>
</evidence>
<dbReference type="InterPro" id="IPR001611">
    <property type="entry name" value="Leu-rich_rpt"/>
</dbReference>
<dbReference type="Gene3D" id="3.80.10.10">
    <property type="entry name" value="Ribonuclease Inhibitor"/>
    <property type="match status" value="1"/>
</dbReference>
<dbReference type="AlphaFoldDB" id="A0A2U1MFT6"/>
<name>A0A2U1MFT6_ARTAN</name>
<accession>A0A2U1MFT6</accession>
<dbReference type="InterPro" id="IPR006553">
    <property type="entry name" value="Leu-rich_rpt_Cys-con_subtyp"/>
</dbReference>
<gene>
    <name evidence="1" type="ORF">CTI12_AA370800</name>
</gene>
<evidence type="ECO:0000313" key="2">
    <source>
        <dbReference type="Proteomes" id="UP000245207"/>
    </source>
</evidence>
<dbReference type="OrthoDB" id="550575at2759"/>
<dbReference type="SMART" id="SM00367">
    <property type="entry name" value="LRR_CC"/>
    <property type="match status" value="2"/>
</dbReference>
<dbReference type="PANTHER" id="PTHR38926:SF81">
    <property type="entry name" value="F-BOX DOMAIN-CONTAINING PROTEIN"/>
    <property type="match status" value="1"/>
</dbReference>
<protein>
    <submittedName>
        <fullName evidence="1">F-BOX WITH WD-40 2</fullName>
    </submittedName>
</protein>
<dbReference type="SUPFAM" id="SSF52047">
    <property type="entry name" value="RNI-like"/>
    <property type="match status" value="1"/>
</dbReference>
<dbReference type="PANTHER" id="PTHR38926">
    <property type="entry name" value="F-BOX DOMAIN CONTAINING PROTEIN, EXPRESSED"/>
    <property type="match status" value="1"/>
</dbReference>
<reference evidence="1 2" key="1">
    <citation type="journal article" date="2018" name="Mol. Plant">
        <title>The genome of Artemisia annua provides insight into the evolution of Asteraceae family and artemisinin biosynthesis.</title>
        <authorList>
            <person name="Shen Q."/>
            <person name="Zhang L."/>
            <person name="Liao Z."/>
            <person name="Wang S."/>
            <person name="Yan T."/>
            <person name="Shi P."/>
            <person name="Liu M."/>
            <person name="Fu X."/>
            <person name="Pan Q."/>
            <person name="Wang Y."/>
            <person name="Lv Z."/>
            <person name="Lu X."/>
            <person name="Zhang F."/>
            <person name="Jiang W."/>
            <person name="Ma Y."/>
            <person name="Chen M."/>
            <person name="Hao X."/>
            <person name="Li L."/>
            <person name="Tang Y."/>
            <person name="Lv G."/>
            <person name="Zhou Y."/>
            <person name="Sun X."/>
            <person name="Brodelius P.E."/>
            <person name="Rose J.K.C."/>
            <person name="Tang K."/>
        </authorList>
    </citation>
    <scope>NUCLEOTIDE SEQUENCE [LARGE SCALE GENOMIC DNA]</scope>
    <source>
        <strain evidence="2">cv. Huhao1</strain>
        <tissue evidence="1">Leaf</tissue>
    </source>
</reference>
<organism evidence="1 2">
    <name type="scientific">Artemisia annua</name>
    <name type="common">Sweet wormwood</name>
    <dbReference type="NCBI Taxonomy" id="35608"/>
    <lineage>
        <taxon>Eukaryota</taxon>
        <taxon>Viridiplantae</taxon>
        <taxon>Streptophyta</taxon>
        <taxon>Embryophyta</taxon>
        <taxon>Tracheophyta</taxon>
        <taxon>Spermatophyta</taxon>
        <taxon>Magnoliopsida</taxon>
        <taxon>eudicotyledons</taxon>
        <taxon>Gunneridae</taxon>
        <taxon>Pentapetalae</taxon>
        <taxon>asterids</taxon>
        <taxon>campanulids</taxon>
        <taxon>Asterales</taxon>
        <taxon>Asteraceae</taxon>
        <taxon>Asteroideae</taxon>
        <taxon>Anthemideae</taxon>
        <taxon>Artemisiinae</taxon>
        <taxon>Artemisia</taxon>
    </lineage>
</organism>
<dbReference type="EMBL" id="PKPP01005451">
    <property type="protein sequence ID" value="PWA60066.1"/>
    <property type="molecule type" value="Genomic_DNA"/>
</dbReference>
<dbReference type="STRING" id="35608.A0A2U1MFT6"/>
<keyword evidence="2" id="KW-1185">Reference proteome</keyword>
<sequence>MTANEQRQKTRRWEDMNPEILSLIFVKIKEVDEMMRTVPFVCKPWMEVLDGPYCWSNIDIRKWCRRRNDGNAVDLVVKKLIRRSKCSVQSFSAYRMGEPGFFYVAHCGKFLKVLEIPMSSITDQMVLKHIKPLPNLTTLDISNCFKITRKGIAAFGNQCKSLVNLRRNMPPLDTCSPIDDSETKAIAETMPNLKKLDLCFGRFGDMGLSEILTKCKSLTHLDIQGSWNVELNGDLEERCERLEHFQNPWVNYENDFCDSGGSDDDESEQESESD</sequence>